<accession>A0A0E9VBW1</accession>
<name>A0A0E9VBW1_ANGAN</name>
<evidence type="ECO:0000313" key="1">
    <source>
        <dbReference type="EMBL" id="JAH74703.1"/>
    </source>
</evidence>
<protein>
    <submittedName>
        <fullName evidence="1">Uncharacterized protein</fullName>
    </submittedName>
</protein>
<proteinExistence type="predicted"/>
<dbReference type="EMBL" id="GBXM01033874">
    <property type="protein sequence ID" value="JAH74703.1"/>
    <property type="molecule type" value="Transcribed_RNA"/>
</dbReference>
<reference evidence="1" key="2">
    <citation type="journal article" date="2015" name="Fish Shellfish Immunol.">
        <title>Early steps in the European eel (Anguilla anguilla)-Vibrio vulnificus interaction in the gills: Role of the RtxA13 toxin.</title>
        <authorList>
            <person name="Callol A."/>
            <person name="Pajuelo D."/>
            <person name="Ebbesson L."/>
            <person name="Teles M."/>
            <person name="MacKenzie S."/>
            <person name="Amaro C."/>
        </authorList>
    </citation>
    <scope>NUCLEOTIDE SEQUENCE</scope>
</reference>
<sequence length="31" mass="3514">MNDLEVPHVNNPVGILACCHELHQVTWFALI</sequence>
<reference evidence="1" key="1">
    <citation type="submission" date="2014-11" db="EMBL/GenBank/DDBJ databases">
        <authorList>
            <person name="Amaro Gonzalez C."/>
        </authorList>
    </citation>
    <scope>NUCLEOTIDE SEQUENCE</scope>
</reference>
<dbReference type="AlphaFoldDB" id="A0A0E9VBW1"/>
<organism evidence="1">
    <name type="scientific">Anguilla anguilla</name>
    <name type="common">European freshwater eel</name>
    <name type="synonym">Muraena anguilla</name>
    <dbReference type="NCBI Taxonomy" id="7936"/>
    <lineage>
        <taxon>Eukaryota</taxon>
        <taxon>Metazoa</taxon>
        <taxon>Chordata</taxon>
        <taxon>Craniata</taxon>
        <taxon>Vertebrata</taxon>
        <taxon>Euteleostomi</taxon>
        <taxon>Actinopterygii</taxon>
        <taxon>Neopterygii</taxon>
        <taxon>Teleostei</taxon>
        <taxon>Anguilliformes</taxon>
        <taxon>Anguillidae</taxon>
        <taxon>Anguilla</taxon>
    </lineage>
</organism>